<dbReference type="InterPro" id="IPR027417">
    <property type="entry name" value="P-loop_NTPase"/>
</dbReference>
<dbReference type="GO" id="GO:0016787">
    <property type="term" value="F:hydrolase activity"/>
    <property type="evidence" value="ECO:0007669"/>
    <property type="project" value="UniProtKB-KW"/>
</dbReference>
<dbReference type="STRING" id="1121419.SAMN05443529_11160"/>
<evidence type="ECO:0000313" key="7">
    <source>
        <dbReference type="Proteomes" id="UP000198656"/>
    </source>
</evidence>
<dbReference type="PROSITE" id="PS51192">
    <property type="entry name" value="HELICASE_ATP_BIND_1"/>
    <property type="match status" value="1"/>
</dbReference>
<dbReference type="SMART" id="SM00490">
    <property type="entry name" value="HELICc"/>
    <property type="match status" value="1"/>
</dbReference>
<dbReference type="Gene3D" id="3.40.50.300">
    <property type="entry name" value="P-loop containing nucleotide triphosphate hydrolases"/>
    <property type="match status" value="1"/>
</dbReference>
<gene>
    <name evidence="6" type="ORF">SAMN05443529_11160</name>
</gene>
<dbReference type="AlphaFoldDB" id="A0A1G8AMS0"/>
<feature type="domain" description="Helicase C-terminal" evidence="5">
    <location>
        <begin position="917"/>
        <end position="1071"/>
    </location>
</feature>
<dbReference type="InterPro" id="IPR038718">
    <property type="entry name" value="SNF2-like_sf"/>
</dbReference>
<dbReference type="InterPro" id="IPR001650">
    <property type="entry name" value="Helicase_C-like"/>
</dbReference>
<dbReference type="GO" id="GO:0004386">
    <property type="term" value="F:helicase activity"/>
    <property type="evidence" value="ECO:0007669"/>
    <property type="project" value="UniProtKB-KW"/>
</dbReference>
<evidence type="ECO:0000256" key="2">
    <source>
        <dbReference type="PROSITE-ProRule" id="PRU00325"/>
    </source>
</evidence>
<evidence type="ECO:0000256" key="1">
    <source>
        <dbReference type="ARBA" id="ARBA00022801"/>
    </source>
</evidence>
<keyword evidence="6" id="KW-0547">Nucleotide-binding</keyword>
<keyword evidence="2" id="KW-0863">Zinc-finger</keyword>
<dbReference type="RefSeq" id="WP_092333187.1">
    <property type="nucleotide sequence ID" value="NZ_FNCP01000011.1"/>
</dbReference>
<keyword evidence="2" id="KW-0479">Metal-binding</keyword>
<dbReference type="FunFam" id="3.40.50.300:FF:000533">
    <property type="entry name" value="Helicase, Snf2 family"/>
    <property type="match status" value="1"/>
</dbReference>
<dbReference type="Pfam" id="PF04434">
    <property type="entry name" value="SWIM"/>
    <property type="match status" value="1"/>
</dbReference>
<keyword evidence="6" id="KW-0067">ATP-binding</keyword>
<protein>
    <submittedName>
        <fullName evidence="6">Superfamily II DNA or RNA helicase, SNF2 family</fullName>
    </submittedName>
</protein>
<reference evidence="7" key="1">
    <citation type="submission" date="2016-10" db="EMBL/GenBank/DDBJ databases">
        <authorList>
            <person name="Varghese N."/>
            <person name="Submissions S."/>
        </authorList>
    </citation>
    <scope>NUCLEOTIDE SEQUENCE [LARGE SCALE GENOMIC DNA]</scope>
    <source>
        <strain evidence="7">DSM 8344</strain>
    </source>
</reference>
<accession>A0A1G8AMS0</accession>
<feature type="domain" description="SWIM-type" evidence="3">
    <location>
        <begin position="55"/>
        <end position="95"/>
    </location>
</feature>
<name>A0A1G8AMS0_9FIRM</name>
<dbReference type="CDD" id="cd18793">
    <property type="entry name" value="SF2_C_SNF"/>
    <property type="match status" value="1"/>
</dbReference>
<proteinExistence type="predicted"/>
<dbReference type="Pfam" id="PF00271">
    <property type="entry name" value="Helicase_C"/>
    <property type="match status" value="1"/>
</dbReference>
<dbReference type="InterPro" id="IPR049730">
    <property type="entry name" value="SNF2/RAD54-like_C"/>
</dbReference>
<evidence type="ECO:0000259" key="4">
    <source>
        <dbReference type="PROSITE" id="PS51192"/>
    </source>
</evidence>
<dbReference type="EMBL" id="FNCP01000011">
    <property type="protein sequence ID" value="SDH22244.1"/>
    <property type="molecule type" value="Genomic_DNA"/>
</dbReference>
<dbReference type="SUPFAM" id="SSF52540">
    <property type="entry name" value="P-loop containing nucleoside triphosphate hydrolases"/>
    <property type="match status" value="2"/>
</dbReference>
<dbReference type="GO" id="GO:0008270">
    <property type="term" value="F:zinc ion binding"/>
    <property type="evidence" value="ECO:0007669"/>
    <property type="project" value="UniProtKB-KW"/>
</dbReference>
<keyword evidence="2" id="KW-0862">Zinc</keyword>
<feature type="domain" description="Helicase ATP-binding" evidence="4">
    <location>
        <begin position="630"/>
        <end position="792"/>
    </location>
</feature>
<dbReference type="InterPro" id="IPR000330">
    <property type="entry name" value="SNF2_N"/>
</dbReference>
<dbReference type="GO" id="GO:0005524">
    <property type="term" value="F:ATP binding"/>
    <property type="evidence" value="ECO:0007669"/>
    <property type="project" value="InterPro"/>
</dbReference>
<dbReference type="SMART" id="SM00487">
    <property type="entry name" value="DEXDc"/>
    <property type="match status" value="1"/>
</dbReference>
<keyword evidence="1" id="KW-0378">Hydrolase</keyword>
<dbReference type="InterPro" id="IPR013663">
    <property type="entry name" value="Helicase_SWF/SNF/SWI_bac"/>
</dbReference>
<dbReference type="OrthoDB" id="9814088at2"/>
<sequence length="1082" mass="122496">MSRFTLTEQLILELADSDRVYKLGQAYYTAGRVINFSFSGEKGIVNASVIGGLRYIVQVAFNREGTIRSYRCTCPAFTDSPGACKHVIAVLKASQQKIPSDWPSPIPSNHIVNELLSAFANHPQESIQDKLTLNIELQTIPSHRLSTHLQLKLGLQRLYVVKDIGQLLKAIKTGQSIEFGKQFTFEPSRQTFKAEDRTVITMLQEMYDQHAAIAEMQGPYYYTPLLNQKTLPLTGYYLSKFLDALGDSVFLWRIGSSSLEPTQINRQGLPMEFLLQPQGPDLSLSLNTDELPILLTPNGRYYVYQDKIFQASSTQKDLVPALIKTLREGASTQILIPAAQKEYFASEALPLIGKLGQVSIDPLLDEKFSHESLQAKIYFDRAVDMGITARLEFQYGDIIINPFASTRENNSVVGNDDMILIRSSEQERRILSILEHADFIVSKGKIHLTDDEKIFDFTVNWLPQLRELAELFYSDQFKLKVRTSTSFSGQVRLDESLDILEISFQYTDIPQDELANIFDSLHLKKKYHRLRDGSFLDLNQPELINVSELLDNLNLSADNLNQNTLNLPKYRAMYIDSYLRNANLPGVQRNKAFKQLVQSILEPQDGEFEIPEELETILRDYQKTGFKWLKTLASYGLGGILADDMGLGKTLQVLSFILSEKPNANNPALVVAPTSLIYNWQEEAKKFTPTLRVLVLDGPPQERHALIKGLEETQWDLVVTSYPILRRDIDEFSNTEFSYCFLDEAQHTKNPQTLNAKSAQQIQAKGYFALTGTPIENSLSELWSLFNFVMPGYLLSHQEFKKKYEIPIIKGEDTSIITELSRHANPFILRRLKKDVLKELPDKIETQLSAPLTEEQKKLYIAYLQEAKGLIAQEIATVGFNRSHIKILAALTRLRQICCHPSMFIENYSGESGKMLLLQEILTDALDSGHRILIFSQFTTMLDIIQNHLKTNNIEHFYLSGSTKAAERLNMANSFNAGQGKVFLVSLKAGGTGLNLTGADMVIHYDPWWNPAVEDQATDRAHRIGQNQAVQVIKLISQGTIEEKIIALQARKKTLVDSVIQPGETMISKLTEQELRELFEIN</sequence>
<keyword evidence="6" id="KW-0347">Helicase</keyword>
<evidence type="ECO:0000313" key="6">
    <source>
        <dbReference type="EMBL" id="SDH22244.1"/>
    </source>
</evidence>
<dbReference type="InterPro" id="IPR007527">
    <property type="entry name" value="Znf_SWIM"/>
</dbReference>
<dbReference type="PROSITE" id="PS50966">
    <property type="entry name" value="ZF_SWIM"/>
    <property type="match status" value="1"/>
</dbReference>
<dbReference type="InterPro" id="IPR014001">
    <property type="entry name" value="Helicase_ATP-bd"/>
</dbReference>
<organism evidence="6 7">
    <name type="scientific">Desulfosporosinus hippei DSM 8344</name>
    <dbReference type="NCBI Taxonomy" id="1121419"/>
    <lineage>
        <taxon>Bacteria</taxon>
        <taxon>Bacillati</taxon>
        <taxon>Bacillota</taxon>
        <taxon>Clostridia</taxon>
        <taxon>Eubacteriales</taxon>
        <taxon>Desulfitobacteriaceae</taxon>
        <taxon>Desulfosporosinus</taxon>
    </lineage>
</organism>
<evidence type="ECO:0000259" key="5">
    <source>
        <dbReference type="PROSITE" id="PS51194"/>
    </source>
</evidence>
<keyword evidence="7" id="KW-1185">Reference proteome</keyword>
<dbReference type="PROSITE" id="PS51194">
    <property type="entry name" value="HELICASE_CTER"/>
    <property type="match status" value="1"/>
</dbReference>
<dbReference type="Pfam" id="PF00176">
    <property type="entry name" value="SNF2-rel_dom"/>
    <property type="match status" value="1"/>
</dbReference>
<dbReference type="PANTHER" id="PTHR10799">
    <property type="entry name" value="SNF2/RAD54 HELICASE FAMILY"/>
    <property type="match status" value="1"/>
</dbReference>
<dbReference type="Proteomes" id="UP000198656">
    <property type="component" value="Unassembled WGS sequence"/>
</dbReference>
<evidence type="ECO:0000259" key="3">
    <source>
        <dbReference type="PROSITE" id="PS50966"/>
    </source>
</evidence>
<dbReference type="Pfam" id="PF08455">
    <property type="entry name" value="SNF2_assoc"/>
    <property type="match status" value="1"/>
</dbReference>
<dbReference type="CDD" id="cd18012">
    <property type="entry name" value="DEXQc_arch_SWI2_SNF2"/>
    <property type="match status" value="1"/>
</dbReference>
<dbReference type="Gene3D" id="3.40.50.10810">
    <property type="entry name" value="Tandem AAA-ATPase domain"/>
    <property type="match status" value="1"/>
</dbReference>